<evidence type="ECO:0008006" key="4">
    <source>
        <dbReference type="Google" id="ProtNLM"/>
    </source>
</evidence>
<reference evidence="2" key="2">
    <citation type="submission" date="2020-09" db="EMBL/GenBank/DDBJ databases">
        <authorList>
            <person name="Sun Q."/>
            <person name="Zhou Y."/>
        </authorList>
    </citation>
    <scope>NUCLEOTIDE SEQUENCE</scope>
    <source>
        <strain evidence="2">CGMCC 1.16548</strain>
    </source>
</reference>
<dbReference type="PANTHER" id="PTHR41386:SF1">
    <property type="entry name" value="MEMBRANE PROTEIN"/>
    <property type="match status" value="1"/>
</dbReference>
<dbReference type="PANTHER" id="PTHR41386">
    <property type="entry name" value="INTEGRAL MEMBRANE PROTEIN-RELATED"/>
    <property type="match status" value="1"/>
</dbReference>
<dbReference type="EMBL" id="BNAI01000008">
    <property type="protein sequence ID" value="GHF24517.1"/>
    <property type="molecule type" value="Genomic_DNA"/>
</dbReference>
<dbReference type="Proteomes" id="UP000617531">
    <property type="component" value="Unassembled WGS sequence"/>
</dbReference>
<feature type="transmembrane region" description="Helical" evidence="1">
    <location>
        <begin position="30"/>
        <end position="48"/>
    </location>
</feature>
<dbReference type="RefSeq" id="WP_229842117.1">
    <property type="nucleotide sequence ID" value="NZ_BNAI01000008.1"/>
</dbReference>
<protein>
    <recommendedName>
        <fullName evidence="4">DUF1003 domain-containing protein</fullName>
    </recommendedName>
</protein>
<evidence type="ECO:0000313" key="3">
    <source>
        <dbReference type="Proteomes" id="UP000617531"/>
    </source>
</evidence>
<dbReference type="Pfam" id="PF06210">
    <property type="entry name" value="DUF1003"/>
    <property type="match status" value="1"/>
</dbReference>
<keyword evidence="3" id="KW-1185">Reference proteome</keyword>
<proteinExistence type="predicted"/>
<name>A0A8J3M387_9MICO</name>
<dbReference type="InterPro" id="IPR010406">
    <property type="entry name" value="DUF1003"/>
</dbReference>
<keyword evidence="1" id="KW-0472">Membrane</keyword>
<evidence type="ECO:0000256" key="1">
    <source>
        <dbReference type="SAM" id="Phobius"/>
    </source>
</evidence>
<sequence>MTWHDEHRRSLSRGELAADVMRNGMGSWRFVVAFIAVMAVWAIVNVVTDGWDPYPFILLNLFLSMIAGLQGSILLIAAKRQDAVAAALARHDFETDVAAKREIEELMELTRVQLEIITELRADRDAARAAAQTAAGDPAAQSSAR</sequence>
<evidence type="ECO:0000313" key="2">
    <source>
        <dbReference type="EMBL" id="GHF24517.1"/>
    </source>
</evidence>
<keyword evidence="1" id="KW-0812">Transmembrane</keyword>
<feature type="transmembrane region" description="Helical" evidence="1">
    <location>
        <begin position="54"/>
        <end position="78"/>
    </location>
</feature>
<comment type="caution">
    <text evidence="2">The sequence shown here is derived from an EMBL/GenBank/DDBJ whole genome shotgun (WGS) entry which is preliminary data.</text>
</comment>
<reference evidence="2" key="1">
    <citation type="journal article" date="2014" name="Int. J. Syst. Evol. Microbiol.">
        <title>Complete genome sequence of Corynebacterium casei LMG S-19264T (=DSM 44701T), isolated from a smear-ripened cheese.</title>
        <authorList>
            <consortium name="US DOE Joint Genome Institute (JGI-PGF)"/>
            <person name="Walter F."/>
            <person name="Albersmeier A."/>
            <person name="Kalinowski J."/>
            <person name="Ruckert C."/>
        </authorList>
    </citation>
    <scope>NUCLEOTIDE SEQUENCE</scope>
    <source>
        <strain evidence="2">CGMCC 1.16548</strain>
    </source>
</reference>
<dbReference type="AlphaFoldDB" id="A0A8J3M387"/>
<gene>
    <name evidence="2" type="ORF">GCM10011600_27000</name>
</gene>
<accession>A0A8J3M387</accession>
<organism evidence="2 3">
    <name type="scientific">Pseudolysinimonas yzui</name>
    <dbReference type="NCBI Taxonomy" id="2708254"/>
    <lineage>
        <taxon>Bacteria</taxon>
        <taxon>Bacillati</taxon>
        <taxon>Actinomycetota</taxon>
        <taxon>Actinomycetes</taxon>
        <taxon>Micrococcales</taxon>
        <taxon>Microbacteriaceae</taxon>
        <taxon>Pseudolysinimonas</taxon>
    </lineage>
</organism>
<keyword evidence="1" id="KW-1133">Transmembrane helix</keyword>